<sequence length="133" mass="14939">MNVIVLLRARPSEEGRGRAAVSLLAPLRMTKCHHTPKAHTQRAESPAHTFSAWLRCELVRALTIFCAAKSQEGLFINPRKEEASFKRKGFRGNPAAWHIICFPCLRLPKDCAAKEREDSSPGEKGWLQSHCGY</sequence>
<proteinExistence type="predicted"/>
<evidence type="ECO:0000313" key="1">
    <source>
        <dbReference type="EMBL" id="KAF6495725.1"/>
    </source>
</evidence>
<keyword evidence="2" id="KW-1185">Reference proteome</keyword>
<organism evidence="1 2">
    <name type="scientific">Rousettus aegyptiacus</name>
    <name type="common">Egyptian fruit bat</name>
    <name type="synonym">Pteropus aegyptiacus</name>
    <dbReference type="NCBI Taxonomy" id="9407"/>
    <lineage>
        <taxon>Eukaryota</taxon>
        <taxon>Metazoa</taxon>
        <taxon>Chordata</taxon>
        <taxon>Craniata</taxon>
        <taxon>Vertebrata</taxon>
        <taxon>Euteleostomi</taxon>
        <taxon>Mammalia</taxon>
        <taxon>Eutheria</taxon>
        <taxon>Laurasiatheria</taxon>
        <taxon>Chiroptera</taxon>
        <taxon>Yinpterochiroptera</taxon>
        <taxon>Pteropodoidea</taxon>
        <taxon>Pteropodidae</taxon>
        <taxon>Rousettinae</taxon>
        <taxon>Rousettus</taxon>
    </lineage>
</organism>
<gene>
    <name evidence="1" type="ORF">HJG63_010123</name>
</gene>
<reference evidence="1 2" key="1">
    <citation type="journal article" date="2020" name="Nature">
        <title>Six reference-quality genomes reveal evolution of bat adaptations.</title>
        <authorList>
            <person name="Jebb D."/>
            <person name="Huang Z."/>
            <person name="Pippel M."/>
            <person name="Hughes G.M."/>
            <person name="Lavrichenko K."/>
            <person name="Devanna P."/>
            <person name="Winkler S."/>
            <person name="Jermiin L.S."/>
            <person name="Skirmuntt E.C."/>
            <person name="Katzourakis A."/>
            <person name="Burkitt-Gray L."/>
            <person name="Ray D.A."/>
            <person name="Sullivan K.A.M."/>
            <person name="Roscito J.G."/>
            <person name="Kirilenko B.M."/>
            <person name="Davalos L.M."/>
            <person name="Corthals A.P."/>
            <person name="Power M.L."/>
            <person name="Jones G."/>
            <person name="Ransome R.D."/>
            <person name="Dechmann D.K.N."/>
            <person name="Locatelli A.G."/>
            <person name="Puechmaille S.J."/>
            <person name="Fedrigo O."/>
            <person name="Jarvis E.D."/>
            <person name="Hiller M."/>
            <person name="Vernes S.C."/>
            <person name="Myers E.W."/>
            <person name="Teeling E.C."/>
        </authorList>
    </citation>
    <scope>NUCLEOTIDE SEQUENCE [LARGE SCALE GENOMIC DNA]</scope>
    <source>
        <strain evidence="1">MRouAeg1</strain>
        <tissue evidence="1">Muscle</tissue>
    </source>
</reference>
<name>A0A7J8JHC5_ROUAE</name>
<dbReference type="Proteomes" id="UP000593571">
    <property type="component" value="Unassembled WGS sequence"/>
</dbReference>
<evidence type="ECO:0000313" key="2">
    <source>
        <dbReference type="Proteomes" id="UP000593571"/>
    </source>
</evidence>
<accession>A0A7J8JHC5</accession>
<dbReference type="EMBL" id="JACASE010000002">
    <property type="protein sequence ID" value="KAF6495725.1"/>
    <property type="molecule type" value="Genomic_DNA"/>
</dbReference>
<comment type="caution">
    <text evidence="1">The sequence shown here is derived from an EMBL/GenBank/DDBJ whole genome shotgun (WGS) entry which is preliminary data.</text>
</comment>
<protein>
    <submittedName>
        <fullName evidence="1">Uncharacterized protein</fullName>
    </submittedName>
</protein>
<dbReference type="AlphaFoldDB" id="A0A7J8JHC5"/>